<evidence type="ECO:0000256" key="1">
    <source>
        <dbReference type="SAM" id="MobiDB-lite"/>
    </source>
</evidence>
<dbReference type="EC" id="3.4.22.-" evidence="2"/>
<gene>
    <name evidence="2" type="primary">artA</name>
    <name evidence="2" type="ORF">GQS65_20690</name>
</gene>
<organism evidence="2 3">
    <name type="scientific">Halomarina oriensis</name>
    <dbReference type="NCBI Taxonomy" id="671145"/>
    <lineage>
        <taxon>Archaea</taxon>
        <taxon>Methanobacteriati</taxon>
        <taxon>Methanobacteriota</taxon>
        <taxon>Stenosarchaea group</taxon>
        <taxon>Halobacteria</taxon>
        <taxon>Halobacteriales</taxon>
        <taxon>Natronomonadaceae</taxon>
        <taxon>Halomarina</taxon>
    </lineage>
</organism>
<evidence type="ECO:0000313" key="2">
    <source>
        <dbReference type="EMBL" id="MWG36872.1"/>
    </source>
</evidence>
<dbReference type="Proteomes" id="UP000451471">
    <property type="component" value="Unassembled WGS sequence"/>
</dbReference>
<comment type="caution">
    <text evidence="2">The sequence shown here is derived from an EMBL/GenBank/DDBJ whole genome shotgun (WGS) entry which is preliminary data.</text>
</comment>
<feature type="compositionally biased region" description="Low complexity" evidence="1">
    <location>
        <begin position="1"/>
        <end position="28"/>
    </location>
</feature>
<dbReference type="EMBL" id="WSZK01000042">
    <property type="protein sequence ID" value="MWG36872.1"/>
    <property type="molecule type" value="Genomic_DNA"/>
</dbReference>
<accession>A0A6B0GPU8</accession>
<keyword evidence="3" id="KW-1185">Reference proteome</keyword>
<dbReference type="GO" id="GO:0016787">
    <property type="term" value="F:hydrolase activity"/>
    <property type="evidence" value="ECO:0007669"/>
    <property type="project" value="UniProtKB-KW"/>
</dbReference>
<evidence type="ECO:0000313" key="3">
    <source>
        <dbReference type="Proteomes" id="UP000451471"/>
    </source>
</evidence>
<dbReference type="InterPro" id="IPR014522">
    <property type="entry name" value="ArtA"/>
</dbReference>
<sequence>MSSRGASSPSSGRCWSPTSPSSSRAPSRASPPPSRFRAVSTPATSSLAAVTRWLVTSSRAVGVMGLIYLPFLTSDALRGWLIETVAVQTQWGINLLGYSPELMTSESGYESLFVFRRHGLVNATEIVLMCTGLGASPSSVVSS</sequence>
<name>A0A6B0GPU8_9EURY</name>
<proteinExistence type="predicted"/>
<feature type="non-terminal residue" evidence="2">
    <location>
        <position position="143"/>
    </location>
</feature>
<protein>
    <submittedName>
        <fullName evidence="2">Archaeosortase A</fullName>
        <ecNumber evidence="2">3.4.22.-</ecNumber>
    </submittedName>
</protein>
<reference evidence="2 3" key="1">
    <citation type="submission" date="2019-12" db="EMBL/GenBank/DDBJ databases">
        <title>Halocatena pleomorpha gen. nov. sp. nov., an extremely halophilic archaeon of family Halobacteriaceae isolated from saltpan soil.</title>
        <authorList>
            <person name="Pal Y."/>
            <person name="Verma A."/>
            <person name="Krishnamurthi S."/>
            <person name="Kumar P."/>
        </authorList>
    </citation>
    <scope>NUCLEOTIDE SEQUENCE [LARGE SCALE GENOMIC DNA]</scope>
    <source>
        <strain evidence="2 3">JCM 16495</strain>
    </source>
</reference>
<feature type="region of interest" description="Disordered" evidence="1">
    <location>
        <begin position="1"/>
        <end position="39"/>
    </location>
</feature>
<dbReference type="AlphaFoldDB" id="A0A6B0GPU8"/>
<keyword evidence="2" id="KW-0378">Hydrolase</keyword>
<dbReference type="NCBIfam" id="TIGR04125">
    <property type="entry name" value="exosort_PGF_TRM"/>
    <property type="match status" value="1"/>
</dbReference>